<dbReference type="AlphaFoldDB" id="A0A2U1M0B8"/>
<gene>
    <name evidence="2" type="ORF">CTI12_AA433560</name>
</gene>
<evidence type="ECO:0000313" key="2">
    <source>
        <dbReference type="EMBL" id="PWA54693.1"/>
    </source>
</evidence>
<comment type="caution">
    <text evidence="2">The sequence shown here is derived from an EMBL/GenBank/DDBJ whole genome shotgun (WGS) entry which is preliminary data.</text>
</comment>
<name>A0A2U1M0B8_ARTAN</name>
<proteinExistence type="predicted"/>
<evidence type="ECO:0000256" key="1">
    <source>
        <dbReference type="SAM" id="MobiDB-lite"/>
    </source>
</evidence>
<keyword evidence="3" id="KW-1185">Reference proteome</keyword>
<feature type="region of interest" description="Disordered" evidence="1">
    <location>
        <begin position="26"/>
        <end position="51"/>
    </location>
</feature>
<dbReference type="EMBL" id="PKPP01006990">
    <property type="protein sequence ID" value="PWA54693.1"/>
    <property type="molecule type" value="Genomic_DNA"/>
</dbReference>
<evidence type="ECO:0000313" key="3">
    <source>
        <dbReference type="Proteomes" id="UP000245207"/>
    </source>
</evidence>
<accession>A0A2U1M0B8</accession>
<sequence length="134" mass="15271">MMLYMIKICGKSEILKTAALETEKPKIPKRTRKQVAEEVKEEEEPVGKRAKKPSRYLVSPYMNKKTVINTPAEPDEMMVTNASFSMQGNPYEFVFQIEWAWGAATIRDNMQTLSPQLKVDASVIDSFACVLSYE</sequence>
<organism evidence="2 3">
    <name type="scientific">Artemisia annua</name>
    <name type="common">Sweet wormwood</name>
    <dbReference type="NCBI Taxonomy" id="35608"/>
    <lineage>
        <taxon>Eukaryota</taxon>
        <taxon>Viridiplantae</taxon>
        <taxon>Streptophyta</taxon>
        <taxon>Embryophyta</taxon>
        <taxon>Tracheophyta</taxon>
        <taxon>Spermatophyta</taxon>
        <taxon>Magnoliopsida</taxon>
        <taxon>eudicotyledons</taxon>
        <taxon>Gunneridae</taxon>
        <taxon>Pentapetalae</taxon>
        <taxon>asterids</taxon>
        <taxon>campanulids</taxon>
        <taxon>Asterales</taxon>
        <taxon>Asteraceae</taxon>
        <taxon>Asteroideae</taxon>
        <taxon>Anthemideae</taxon>
        <taxon>Artemisiinae</taxon>
        <taxon>Artemisia</taxon>
    </lineage>
</organism>
<reference evidence="2 3" key="1">
    <citation type="journal article" date="2018" name="Mol. Plant">
        <title>The genome of Artemisia annua provides insight into the evolution of Asteraceae family and artemisinin biosynthesis.</title>
        <authorList>
            <person name="Shen Q."/>
            <person name="Zhang L."/>
            <person name="Liao Z."/>
            <person name="Wang S."/>
            <person name="Yan T."/>
            <person name="Shi P."/>
            <person name="Liu M."/>
            <person name="Fu X."/>
            <person name="Pan Q."/>
            <person name="Wang Y."/>
            <person name="Lv Z."/>
            <person name="Lu X."/>
            <person name="Zhang F."/>
            <person name="Jiang W."/>
            <person name="Ma Y."/>
            <person name="Chen M."/>
            <person name="Hao X."/>
            <person name="Li L."/>
            <person name="Tang Y."/>
            <person name="Lv G."/>
            <person name="Zhou Y."/>
            <person name="Sun X."/>
            <person name="Brodelius P.E."/>
            <person name="Rose J.K.C."/>
            <person name="Tang K."/>
        </authorList>
    </citation>
    <scope>NUCLEOTIDE SEQUENCE [LARGE SCALE GENOMIC DNA]</scope>
    <source>
        <strain evidence="3">cv. Huhao1</strain>
        <tissue evidence="2">Leaf</tissue>
    </source>
</reference>
<protein>
    <submittedName>
        <fullName evidence="2">Uncharacterized protein</fullName>
    </submittedName>
</protein>
<dbReference type="Proteomes" id="UP000245207">
    <property type="component" value="Unassembled WGS sequence"/>
</dbReference>